<protein>
    <submittedName>
        <fullName evidence="8">ABC-2 type transport system permease protein</fullName>
    </submittedName>
</protein>
<evidence type="ECO:0000256" key="1">
    <source>
        <dbReference type="ARBA" id="ARBA00004651"/>
    </source>
</evidence>
<evidence type="ECO:0000256" key="3">
    <source>
        <dbReference type="ARBA" id="ARBA00022692"/>
    </source>
</evidence>
<keyword evidence="3 6" id="KW-0812">Transmembrane</keyword>
<accession>A0A1G6YQP3</accession>
<feature type="transmembrane region" description="Helical" evidence="6">
    <location>
        <begin position="140"/>
        <end position="158"/>
    </location>
</feature>
<feature type="transmembrane region" description="Helical" evidence="6">
    <location>
        <begin position="48"/>
        <end position="69"/>
    </location>
</feature>
<evidence type="ECO:0000313" key="9">
    <source>
        <dbReference type="Proteomes" id="UP000198517"/>
    </source>
</evidence>
<evidence type="ECO:0000256" key="6">
    <source>
        <dbReference type="SAM" id="Phobius"/>
    </source>
</evidence>
<feature type="transmembrane region" description="Helical" evidence="6">
    <location>
        <begin position="220"/>
        <end position="238"/>
    </location>
</feature>
<dbReference type="GO" id="GO:0140359">
    <property type="term" value="F:ABC-type transporter activity"/>
    <property type="evidence" value="ECO:0007669"/>
    <property type="project" value="InterPro"/>
</dbReference>
<dbReference type="OrthoDB" id="9794512at2"/>
<feature type="transmembrane region" description="Helical" evidence="6">
    <location>
        <begin position="165"/>
        <end position="182"/>
    </location>
</feature>
<reference evidence="8 9" key="1">
    <citation type="submission" date="2016-10" db="EMBL/GenBank/DDBJ databases">
        <authorList>
            <person name="de Groot N.N."/>
        </authorList>
    </citation>
    <scope>NUCLEOTIDE SEQUENCE [LARGE SCALE GENOMIC DNA]</scope>
    <source>
        <strain evidence="8 9">DSM 24015</strain>
    </source>
</reference>
<sequence>MISILKKELWSYLGNWGIWVIIAAFSLISSLFLFFFDNDFNIFEIGTASLQSFFFLAPWLLLFIMPALAMKTLAEEQQSGTLQWLFSQPVKTSQIVLGKYLSVCIMGLFCLVPTFVYLYTIDTLGVVRGSIDFGMTLGSYFGLIVLICSYSAIGIFASSFASNQITAYLFGVFINFILFYGIPQLASYKLLGSADYILENIGFYYHFNAFTIGLIDTRDVCYFLLVILISLIFANFFINKKK</sequence>
<keyword evidence="5 6" id="KW-0472">Membrane</keyword>
<dbReference type="Proteomes" id="UP000198517">
    <property type="component" value="Unassembled WGS sequence"/>
</dbReference>
<dbReference type="InterPro" id="IPR051449">
    <property type="entry name" value="ABC-2_transporter_component"/>
</dbReference>
<dbReference type="EMBL" id="FNAS01000001">
    <property type="protein sequence ID" value="SDD92353.1"/>
    <property type="molecule type" value="Genomic_DNA"/>
</dbReference>
<name>A0A1G6YQP3_9FLAO</name>
<dbReference type="STRING" id="1071918.SAMN05421544_101230"/>
<feature type="transmembrane region" description="Helical" evidence="6">
    <location>
        <begin position="100"/>
        <end position="120"/>
    </location>
</feature>
<dbReference type="InterPro" id="IPR013525">
    <property type="entry name" value="ABC2_TM"/>
</dbReference>
<feature type="transmembrane region" description="Helical" evidence="6">
    <location>
        <begin position="12"/>
        <end position="36"/>
    </location>
</feature>
<feature type="domain" description="ABC-2 type transporter transmembrane" evidence="7">
    <location>
        <begin position="45"/>
        <end position="214"/>
    </location>
</feature>
<dbReference type="Pfam" id="PF12698">
    <property type="entry name" value="ABC2_membrane_3"/>
    <property type="match status" value="1"/>
</dbReference>
<evidence type="ECO:0000313" key="8">
    <source>
        <dbReference type="EMBL" id="SDD92353.1"/>
    </source>
</evidence>
<gene>
    <name evidence="8" type="ORF">SAMN05421544_101230</name>
</gene>
<evidence type="ECO:0000259" key="7">
    <source>
        <dbReference type="Pfam" id="PF12698"/>
    </source>
</evidence>
<organism evidence="8 9">
    <name type="scientific">Riemerella columbipharyngis</name>
    <dbReference type="NCBI Taxonomy" id="1071918"/>
    <lineage>
        <taxon>Bacteria</taxon>
        <taxon>Pseudomonadati</taxon>
        <taxon>Bacteroidota</taxon>
        <taxon>Flavobacteriia</taxon>
        <taxon>Flavobacteriales</taxon>
        <taxon>Weeksellaceae</taxon>
        <taxon>Riemerella</taxon>
    </lineage>
</organism>
<dbReference type="RefSeq" id="WP_092735670.1">
    <property type="nucleotide sequence ID" value="NZ_FNAS01000001.1"/>
</dbReference>
<dbReference type="PANTHER" id="PTHR30294">
    <property type="entry name" value="MEMBRANE COMPONENT OF ABC TRANSPORTER YHHJ-RELATED"/>
    <property type="match status" value="1"/>
</dbReference>
<keyword evidence="2" id="KW-1003">Cell membrane</keyword>
<proteinExistence type="predicted"/>
<dbReference type="GO" id="GO:0005886">
    <property type="term" value="C:plasma membrane"/>
    <property type="evidence" value="ECO:0007669"/>
    <property type="project" value="UniProtKB-SubCell"/>
</dbReference>
<evidence type="ECO:0000256" key="2">
    <source>
        <dbReference type="ARBA" id="ARBA00022475"/>
    </source>
</evidence>
<keyword evidence="4 6" id="KW-1133">Transmembrane helix</keyword>
<keyword evidence="9" id="KW-1185">Reference proteome</keyword>
<dbReference type="AlphaFoldDB" id="A0A1G6YQP3"/>
<dbReference type="PANTHER" id="PTHR30294:SF29">
    <property type="entry name" value="MULTIDRUG ABC TRANSPORTER PERMEASE YBHS-RELATED"/>
    <property type="match status" value="1"/>
</dbReference>
<comment type="subcellular location">
    <subcellularLocation>
        <location evidence="1">Cell membrane</location>
        <topology evidence="1">Multi-pass membrane protein</topology>
    </subcellularLocation>
</comment>
<evidence type="ECO:0000256" key="5">
    <source>
        <dbReference type="ARBA" id="ARBA00023136"/>
    </source>
</evidence>
<evidence type="ECO:0000256" key="4">
    <source>
        <dbReference type="ARBA" id="ARBA00022989"/>
    </source>
</evidence>